<sequence length="138" mass="15431">MATEFKLDPTQLENLEKNIGKLQEVGETTANEVLHTEGNREVMDRITEILPISKRKKRHAKDSKPFKSNDYNLGFTIISKGGAANKKGSYGYLVFPDEGRGIRNPITQNFTGRGLERATPTVIEKLSNAIITKIEEVI</sequence>
<accession>A0A1M6KYS0</accession>
<dbReference type="AlphaFoldDB" id="A0A1M6KYS0"/>
<dbReference type="EMBL" id="FQZO01000006">
    <property type="protein sequence ID" value="SHJ64090.1"/>
    <property type="molecule type" value="Genomic_DNA"/>
</dbReference>
<proteinExistence type="predicted"/>
<dbReference type="RefSeq" id="WP_073009804.1">
    <property type="nucleotide sequence ID" value="NZ_FQZO01000006.1"/>
</dbReference>
<evidence type="ECO:0000313" key="2">
    <source>
        <dbReference type="Proteomes" id="UP000184080"/>
    </source>
</evidence>
<gene>
    <name evidence="1" type="ORF">SAMN05444401_3544</name>
</gene>
<keyword evidence="2" id="KW-1185">Reference proteome</keyword>
<protein>
    <recommendedName>
        <fullName evidence="3">Phage protein, HK97 gp10 family</fullName>
    </recommendedName>
</protein>
<reference evidence="1 2" key="1">
    <citation type="submission" date="2016-11" db="EMBL/GenBank/DDBJ databases">
        <authorList>
            <person name="Jaros S."/>
            <person name="Januszkiewicz K."/>
            <person name="Wedrychowicz H."/>
        </authorList>
    </citation>
    <scope>NUCLEOTIDE SEQUENCE [LARGE SCALE GENOMIC DNA]</scope>
    <source>
        <strain evidence="1 2">DSM 21864</strain>
    </source>
</reference>
<organism evidence="1 2">
    <name type="scientific">Clostridium amylolyticum</name>
    <dbReference type="NCBI Taxonomy" id="1121298"/>
    <lineage>
        <taxon>Bacteria</taxon>
        <taxon>Bacillati</taxon>
        <taxon>Bacillota</taxon>
        <taxon>Clostridia</taxon>
        <taxon>Eubacteriales</taxon>
        <taxon>Clostridiaceae</taxon>
        <taxon>Clostridium</taxon>
    </lineage>
</organism>
<evidence type="ECO:0008006" key="3">
    <source>
        <dbReference type="Google" id="ProtNLM"/>
    </source>
</evidence>
<name>A0A1M6KYS0_9CLOT</name>
<dbReference type="Proteomes" id="UP000184080">
    <property type="component" value="Unassembled WGS sequence"/>
</dbReference>
<dbReference type="STRING" id="1121298.SAMN05444401_3544"/>
<evidence type="ECO:0000313" key="1">
    <source>
        <dbReference type="EMBL" id="SHJ64090.1"/>
    </source>
</evidence>